<dbReference type="Proteomes" id="UP000784294">
    <property type="component" value="Unassembled WGS sequence"/>
</dbReference>
<keyword evidence="1" id="KW-0812">Transmembrane</keyword>
<dbReference type="EMBL" id="CAAALY010291502">
    <property type="protein sequence ID" value="VEL44189.1"/>
    <property type="molecule type" value="Genomic_DNA"/>
</dbReference>
<dbReference type="AlphaFoldDB" id="A0A448XSW2"/>
<keyword evidence="1" id="KW-1133">Transmembrane helix</keyword>
<protein>
    <submittedName>
        <fullName evidence="2">Uncharacterized protein</fullName>
    </submittedName>
</protein>
<organism evidence="2 3">
    <name type="scientific">Protopolystoma xenopodis</name>
    <dbReference type="NCBI Taxonomy" id="117903"/>
    <lineage>
        <taxon>Eukaryota</taxon>
        <taxon>Metazoa</taxon>
        <taxon>Spiralia</taxon>
        <taxon>Lophotrochozoa</taxon>
        <taxon>Platyhelminthes</taxon>
        <taxon>Monogenea</taxon>
        <taxon>Polyopisthocotylea</taxon>
        <taxon>Polystomatidea</taxon>
        <taxon>Polystomatidae</taxon>
        <taxon>Protopolystoma</taxon>
    </lineage>
</organism>
<evidence type="ECO:0000313" key="2">
    <source>
        <dbReference type="EMBL" id="VEL44189.1"/>
    </source>
</evidence>
<gene>
    <name evidence="2" type="ORF">PXEA_LOCUS37629</name>
</gene>
<sequence length="158" mass="17361">MRSNLSRCDSFFILTNNKTLSIVLTTDQNACFSNPLLRAGLPVHSIIPLISSPRPSLSEPPGSSRPASTPFLSPRSPSIWPAVSSSPAGWMLQRNGWIRPPNLATITPSLPSSDHLETQNHVIFLFLLLFFLFFAACFFASGTSTSSLPGLWRWTNCL</sequence>
<feature type="transmembrane region" description="Helical" evidence="1">
    <location>
        <begin position="122"/>
        <end position="142"/>
    </location>
</feature>
<proteinExistence type="predicted"/>
<keyword evidence="3" id="KW-1185">Reference proteome</keyword>
<evidence type="ECO:0000313" key="3">
    <source>
        <dbReference type="Proteomes" id="UP000784294"/>
    </source>
</evidence>
<accession>A0A448XSW2</accession>
<evidence type="ECO:0000256" key="1">
    <source>
        <dbReference type="SAM" id="Phobius"/>
    </source>
</evidence>
<comment type="caution">
    <text evidence="2">The sequence shown here is derived from an EMBL/GenBank/DDBJ whole genome shotgun (WGS) entry which is preliminary data.</text>
</comment>
<keyword evidence="1" id="KW-0472">Membrane</keyword>
<reference evidence="2" key="1">
    <citation type="submission" date="2018-11" db="EMBL/GenBank/DDBJ databases">
        <authorList>
            <consortium name="Pathogen Informatics"/>
        </authorList>
    </citation>
    <scope>NUCLEOTIDE SEQUENCE</scope>
</reference>
<name>A0A448XSW2_9PLAT</name>